<protein>
    <submittedName>
        <fullName evidence="2">STAS domain-containing protein</fullName>
    </submittedName>
</protein>
<gene>
    <name evidence="2" type="ORF">CXL00_13520</name>
</gene>
<dbReference type="InterPro" id="IPR036513">
    <property type="entry name" value="STAS_dom_sf"/>
</dbReference>
<dbReference type="InterPro" id="IPR058548">
    <property type="entry name" value="MlaB-like_STAS"/>
</dbReference>
<comment type="caution">
    <text evidence="2">The sequence shown here is derived from an EMBL/GenBank/DDBJ whole genome shotgun (WGS) entry which is preliminary data.</text>
</comment>
<dbReference type="RefSeq" id="WP_021209339.1">
    <property type="nucleotide sequence ID" value="NZ_JAMOIG010000012.1"/>
</dbReference>
<dbReference type="AlphaFoldDB" id="A0A2N8SQD9"/>
<dbReference type="Pfam" id="PF13466">
    <property type="entry name" value="STAS_2"/>
    <property type="match status" value="1"/>
</dbReference>
<proteinExistence type="predicted"/>
<name>A0A2N8SQD9_STUST</name>
<dbReference type="EMBL" id="POUW01000005">
    <property type="protein sequence ID" value="PNG04689.1"/>
    <property type="molecule type" value="Genomic_DNA"/>
</dbReference>
<accession>A0A2N8SQD9</accession>
<organism evidence="2 3">
    <name type="scientific">Stutzerimonas stutzeri</name>
    <name type="common">Pseudomonas stutzeri</name>
    <dbReference type="NCBI Taxonomy" id="316"/>
    <lineage>
        <taxon>Bacteria</taxon>
        <taxon>Pseudomonadati</taxon>
        <taxon>Pseudomonadota</taxon>
        <taxon>Gammaproteobacteria</taxon>
        <taxon>Pseudomonadales</taxon>
        <taxon>Pseudomonadaceae</taxon>
        <taxon>Stutzerimonas</taxon>
    </lineage>
</organism>
<evidence type="ECO:0000259" key="1">
    <source>
        <dbReference type="PROSITE" id="PS50801"/>
    </source>
</evidence>
<reference evidence="2 3" key="1">
    <citation type="submission" date="2018-01" db="EMBL/GenBank/DDBJ databases">
        <title>Denitrification phenotypes of diverse strains of Pseudomonas stutzeri.</title>
        <authorList>
            <person name="Milligan D.A."/>
            <person name="Bergaust L."/>
            <person name="Bakken L.R."/>
            <person name="Frostegard A."/>
        </authorList>
    </citation>
    <scope>NUCLEOTIDE SEQUENCE [LARGE SCALE GENOMIC DNA]</scope>
    <source>
        <strain evidence="2 3">28a3</strain>
    </source>
</reference>
<dbReference type="PROSITE" id="PS50801">
    <property type="entry name" value="STAS"/>
    <property type="match status" value="1"/>
</dbReference>
<dbReference type="OrthoDB" id="7010146at2"/>
<sequence>MSEAFVQSGAEGELLLSGVLDYQTGPALRRAGQELIGNSKAKRVLIDCGAVEKSSSVGLSLLLAFTRDAMAAGRDVLIVGMPEDMREIARVSGLLDVLALADETQGAV</sequence>
<evidence type="ECO:0000313" key="2">
    <source>
        <dbReference type="EMBL" id="PNG04689.1"/>
    </source>
</evidence>
<evidence type="ECO:0000313" key="3">
    <source>
        <dbReference type="Proteomes" id="UP000235897"/>
    </source>
</evidence>
<feature type="domain" description="STAS" evidence="1">
    <location>
        <begin position="14"/>
        <end position="108"/>
    </location>
</feature>
<dbReference type="InterPro" id="IPR002645">
    <property type="entry name" value="STAS_dom"/>
</dbReference>
<dbReference type="Gene3D" id="3.30.750.24">
    <property type="entry name" value="STAS domain"/>
    <property type="match status" value="1"/>
</dbReference>
<dbReference type="SUPFAM" id="SSF52091">
    <property type="entry name" value="SpoIIaa-like"/>
    <property type="match status" value="1"/>
</dbReference>
<dbReference type="Proteomes" id="UP000235897">
    <property type="component" value="Unassembled WGS sequence"/>
</dbReference>